<name>A0A182WGY8_9DIPT</name>
<dbReference type="InterPro" id="IPR013783">
    <property type="entry name" value="Ig-like_fold"/>
</dbReference>
<dbReference type="Proteomes" id="UP000075920">
    <property type="component" value="Unassembled WGS sequence"/>
</dbReference>
<keyword evidence="2" id="KW-1185">Reference proteome</keyword>
<dbReference type="EnsemblMetazoa" id="AMIN009640-RA">
    <property type="protein sequence ID" value="AMIN009640-PA"/>
    <property type="gene ID" value="AMIN009640"/>
</dbReference>
<reference evidence="2" key="1">
    <citation type="submission" date="2013-03" db="EMBL/GenBank/DDBJ databases">
        <title>The Genome Sequence of Anopheles minimus MINIMUS1.</title>
        <authorList>
            <consortium name="The Broad Institute Genomics Platform"/>
            <person name="Neafsey D.E."/>
            <person name="Walton C."/>
            <person name="Walker B."/>
            <person name="Young S.K."/>
            <person name="Zeng Q."/>
            <person name="Gargeya S."/>
            <person name="Fitzgerald M."/>
            <person name="Haas B."/>
            <person name="Abouelleil A."/>
            <person name="Allen A.W."/>
            <person name="Alvarado L."/>
            <person name="Arachchi H.M."/>
            <person name="Berlin A.M."/>
            <person name="Chapman S.B."/>
            <person name="Gainer-Dewar J."/>
            <person name="Goldberg J."/>
            <person name="Griggs A."/>
            <person name="Gujja S."/>
            <person name="Hansen M."/>
            <person name="Howarth C."/>
            <person name="Imamovic A."/>
            <person name="Ireland A."/>
            <person name="Larimer J."/>
            <person name="McCowan C."/>
            <person name="Murphy C."/>
            <person name="Pearson M."/>
            <person name="Poon T.W."/>
            <person name="Priest M."/>
            <person name="Roberts A."/>
            <person name="Saif S."/>
            <person name="Shea T."/>
            <person name="Sisk P."/>
            <person name="Sykes S."/>
            <person name="Wortman J."/>
            <person name="Nusbaum C."/>
            <person name="Birren B."/>
        </authorList>
    </citation>
    <scope>NUCLEOTIDE SEQUENCE [LARGE SCALE GENOMIC DNA]</scope>
    <source>
        <strain evidence="2">MINIMUS1</strain>
    </source>
</reference>
<dbReference type="GO" id="GO:0003810">
    <property type="term" value="F:protein-glutamine gamma-glutamyltransferase activity"/>
    <property type="evidence" value="ECO:0007669"/>
    <property type="project" value="InterPro"/>
</dbReference>
<dbReference type="STRING" id="112268.A0A182WGY8"/>
<dbReference type="VEuPathDB" id="VectorBase:AMIN009640"/>
<evidence type="ECO:0008006" key="3">
    <source>
        <dbReference type="Google" id="ProtNLM"/>
    </source>
</evidence>
<evidence type="ECO:0000313" key="2">
    <source>
        <dbReference type="Proteomes" id="UP000075920"/>
    </source>
</evidence>
<organism evidence="1 2">
    <name type="scientific">Anopheles minimus</name>
    <dbReference type="NCBI Taxonomy" id="112268"/>
    <lineage>
        <taxon>Eukaryota</taxon>
        <taxon>Metazoa</taxon>
        <taxon>Ecdysozoa</taxon>
        <taxon>Arthropoda</taxon>
        <taxon>Hexapoda</taxon>
        <taxon>Insecta</taxon>
        <taxon>Pterygota</taxon>
        <taxon>Neoptera</taxon>
        <taxon>Endopterygota</taxon>
        <taxon>Diptera</taxon>
        <taxon>Nematocera</taxon>
        <taxon>Culicoidea</taxon>
        <taxon>Culicidae</taxon>
        <taxon>Anophelinae</taxon>
        <taxon>Anopheles</taxon>
    </lineage>
</organism>
<dbReference type="SUPFAM" id="SSF49309">
    <property type="entry name" value="Transglutaminase, two C-terminal domains"/>
    <property type="match status" value="1"/>
</dbReference>
<sequence>MEGTGVPHALPFAFWQPQDPNDAENEIEDDMQPKLIIERIDTCLKENGVNHRTERFEIKVTASFHNPLPIPINGGTLQIEWSGLAETLTIPVELVDANEECVTVFTISPSFKGNNKLSAKFQSYELNDIEGYVDFDVEDRELTEY</sequence>
<accession>A0A182WGY8</accession>
<dbReference type="InterPro" id="IPR036238">
    <property type="entry name" value="Transglutaminase_C_sf"/>
</dbReference>
<dbReference type="Gene3D" id="2.60.40.10">
    <property type="entry name" value="Immunoglobulins"/>
    <property type="match status" value="1"/>
</dbReference>
<proteinExistence type="predicted"/>
<dbReference type="AlphaFoldDB" id="A0A182WGY8"/>
<reference evidence="1" key="2">
    <citation type="submission" date="2020-05" db="UniProtKB">
        <authorList>
            <consortium name="EnsemblMetazoa"/>
        </authorList>
    </citation>
    <scope>IDENTIFICATION</scope>
    <source>
        <strain evidence="1">MINIMUS1</strain>
    </source>
</reference>
<evidence type="ECO:0000313" key="1">
    <source>
        <dbReference type="EnsemblMetazoa" id="AMIN009640-PA"/>
    </source>
</evidence>
<protein>
    <recommendedName>
        <fullName evidence="3">Transglutaminase C-terminal domain-containing protein</fullName>
    </recommendedName>
</protein>